<comment type="caution">
    <text evidence="5">The sequence shown here is derived from an EMBL/GenBank/DDBJ whole genome shotgun (WGS) entry which is preliminary data.</text>
</comment>
<dbReference type="InterPro" id="IPR050613">
    <property type="entry name" value="Sec_Metabolite_Reg"/>
</dbReference>
<dbReference type="AlphaFoldDB" id="A0A2S5BGR5"/>
<comment type="subcellular location">
    <subcellularLocation>
        <location evidence="1">Nucleus</location>
    </subcellularLocation>
</comment>
<protein>
    <recommendedName>
        <fullName evidence="4">Zn(2)-C6 fungal-type domain-containing protein</fullName>
    </recommendedName>
</protein>
<dbReference type="PANTHER" id="PTHR31001:SF88">
    <property type="entry name" value="TRANSCRIPTION FACTOR PDR3"/>
    <property type="match status" value="1"/>
</dbReference>
<dbReference type="SMART" id="SM00066">
    <property type="entry name" value="GAL4"/>
    <property type="match status" value="1"/>
</dbReference>
<dbReference type="STRING" id="741276.A0A2S5BGR5"/>
<dbReference type="SUPFAM" id="SSF57701">
    <property type="entry name" value="Zn2/Cys6 DNA-binding domain"/>
    <property type="match status" value="1"/>
</dbReference>
<dbReference type="InterPro" id="IPR036864">
    <property type="entry name" value="Zn2-C6_fun-type_DNA-bd_sf"/>
</dbReference>
<dbReference type="OrthoDB" id="4456959at2759"/>
<name>A0A2S5BGR5_9BASI</name>
<dbReference type="PROSITE" id="PS00463">
    <property type="entry name" value="ZN2_CY6_FUNGAL_1"/>
    <property type="match status" value="1"/>
</dbReference>
<dbReference type="CDD" id="cd00067">
    <property type="entry name" value="GAL4"/>
    <property type="match status" value="1"/>
</dbReference>
<dbReference type="GO" id="GO:0008270">
    <property type="term" value="F:zinc ion binding"/>
    <property type="evidence" value="ECO:0007669"/>
    <property type="project" value="InterPro"/>
</dbReference>
<gene>
    <name evidence="5" type="ORF">BMF94_1053</name>
</gene>
<evidence type="ECO:0000259" key="4">
    <source>
        <dbReference type="PROSITE" id="PS50048"/>
    </source>
</evidence>
<feature type="compositionally biased region" description="Basic and acidic residues" evidence="3">
    <location>
        <begin position="444"/>
        <end position="453"/>
    </location>
</feature>
<dbReference type="InterPro" id="IPR001138">
    <property type="entry name" value="Zn2Cys6_DnaBD"/>
</dbReference>
<evidence type="ECO:0000256" key="2">
    <source>
        <dbReference type="ARBA" id="ARBA00023242"/>
    </source>
</evidence>
<evidence type="ECO:0000256" key="1">
    <source>
        <dbReference type="ARBA" id="ARBA00004123"/>
    </source>
</evidence>
<dbReference type="PANTHER" id="PTHR31001">
    <property type="entry name" value="UNCHARACTERIZED TRANSCRIPTIONAL REGULATORY PROTEIN"/>
    <property type="match status" value="1"/>
</dbReference>
<sequence length="1262" mass="137087">MLAVAAPTASDDWLARTLGLRTTERARRLPSKAPRRLRKAPSLASPTSAPPQRIFLTRIAADCHPMPEGQASHDRHPPNQEQLRGPEKVAGGSGMAGDAQSSSASSHLDPNAFDPSAIPQPHSGFGSGVTRASQGVPSPGEGNDARGGTASDSANGVLDEPEKEQSDQAQHHQPSLFSTATATTPISFSSHPALRPQGLPFRYDAGGGVNPGAGFLAETWPDPLQQFRYPNAAENVFLPEGVDLTAFSELAHFDDLAMPTPPSGLMGYDANTEPSVSGSSTDPSRNNSIVSNTASAGTMPFSDLHPFPPFPLAAQPSGRAADDSSWANGYLPLPVLASLIASANSTLEPFSSSSPSMLPSGSRTATSSAGPVDAGGPSSGSSAPSNTRADSGTSDDRSRSGSGVEASGSRTGRNGSGGNGTSRLPGTGGNGDGSDSDDEGQEDDSGKRKRDPDSAGGKKLVQRADKSCRKCRERRVRCDRLWPACERCHKRRERCVWAEGTNVDEVEEGGDAERIAGLQNKVAYLERQLKAAQSGRQNSQTGSGSGSGSGSAAPTDVPAARKSDRPPQQIELGRERLPLAASPSEEPTLAASIWTMIRDIWALRMKLNPEETNTLLQYLAAQTCAPYAGQLELGRGNIHWRLAEPLMARVLTIHLLNAAVRACCSRLPGLQPLAQRIEQYKRNLDKLRPAEECAVAVLAALGARASPHSQLLGIDTLCLADGTPSPPLFLYAGERREMACRQLEARARELCWSHGFFENLEIEQLDSAVGLVQLLIYEEIRPKQSRYFARSALGLYFDIRYNDMEKGERTSADPRIGPGAALFLADATIAAACNRPSFISTTELDQYIVTDGVHIPDFPGSELETELQRILQAPLTTQKLVEAMSTVMMWAGGCHRLFAQLSTARRPDAPSTLPLLKSLWKLIDKVHTAVQNLQQFLVSLKPEDIVDGDQDRFALEHFILMGVRYDMLLVDVVNLQHAYLMRSRKEGVWAEREDDQLLLEMREESMLRVRKCLKLSAFYAQLYIQSQDKHLVHHMLMQLEMLPDWSVWAAQRVGTSGGPISPEYELSEMELDWLQQALELSSYYTPKAARRLEAFAKARGKLSDDGPRTLEELLRQNGEALRQPVAELQSQYQTAILEQASTYRPEVLYSRPQDIPPSLHHLPVNEDPQRYYNVNGHPFAPSASEIFVFDDYGVVSSQGLPLAQQPPIASLPFVQHGFQTHTSWMNLPHDFPTATGNDFAREAGTAEEMSDRWLGGQSDSAS</sequence>
<feature type="compositionally biased region" description="Acidic residues" evidence="3">
    <location>
        <begin position="434"/>
        <end position="443"/>
    </location>
</feature>
<dbReference type="EMBL" id="PJQD01000009">
    <property type="protein sequence ID" value="POY75969.1"/>
    <property type="molecule type" value="Genomic_DNA"/>
</dbReference>
<dbReference type="GO" id="GO:0000981">
    <property type="term" value="F:DNA-binding transcription factor activity, RNA polymerase II-specific"/>
    <property type="evidence" value="ECO:0007669"/>
    <property type="project" value="InterPro"/>
</dbReference>
<evidence type="ECO:0000256" key="3">
    <source>
        <dbReference type="SAM" id="MobiDB-lite"/>
    </source>
</evidence>
<feature type="domain" description="Zn(2)-C6 fungal-type" evidence="4">
    <location>
        <begin position="467"/>
        <end position="497"/>
    </location>
</feature>
<keyword evidence="6" id="KW-1185">Reference proteome</keyword>
<dbReference type="PROSITE" id="PS50048">
    <property type="entry name" value="ZN2_CY6_FUNGAL_2"/>
    <property type="match status" value="1"/>
</dbReference>
<feature type="region of interest" description="Disordered" evidence="3">
    <location>
        <begin position="269"/>
        <end position="294"/>
    </location>
</feature>
<feature type="compositionally biased region" description="Low complexity" evidence="3">
    <location>
        <begin position="400"/>
        <end position="413"/>
    </location>
</feature>
<feature type="region of interest" description="Disordered" evidence="3">
    <location>
        <begin position="347"/>
        <end position="473"/>
    </location>
</feature>
<reference evidence="5 6" key="1">
    <citation type="journal article" date="2018" name="Front. Microbiol.">
        <title>Prospects for Fungal Bioremediation of Acidic Radioactive Waste Sites: Characterization and Genome Sequence of Rhodotorula taiwanensis MD1149.</title>
        <authorList>
            <person name="Tkavc R."/>
            <person name="Matrosova V.Y."/>
            <person name="Grichenko O.E."/>
            <person name="Gostincar C."/>
            <person name="Volpe R.P."/>
            <person name="Klimenkova P."/>
            <person name="Gaidamakova E.K."/>
            <person name="Zhou C.E."/>
            <person name="Stewart B.J."/>
            <person name="Lyman M.G."/>
            <person name="Malfatti S.A."/>
            <person name="Rubinfeld B."/>
            <person name="Courtot M."/>
            <person name="Singh J."/>
            <person name="Dalgard C.L."/>
            <person name="Hamilton T."/>
            <person name="Frey K.G."/>
            <person name="Gunde-Cimerman N."/>
            <person name="Dugan L."/>
            <person name="Daly M.J."/>
        </authorList>
    </citation>
    <scope>NUCLEOTIDE SEQUENCE [LARGE SCALE GENOMIC DNA]</scope>
    <source>
        <strain evidence="5 6">MD1149</strain>
    </source>
</reference>
<feature type="compositionally biased region" description="Basic residues" evidence="3">
    <location>
        <begin position="28"/>
        <end position="39"/>
    </location>
</feature>
<feature type="region of interest" description="Disordered" evidence="3">
    <location>
        <begin position="529"/>
        <end position="568"/>
    </location>
</feature>
<feature type="compositionally biased region" description="Polar residues" evidence="3">
    <location>
        <begin position="272"/>
        <end position="294"/>
    </location>
</feature>
<dbReference type="Proteomes" id="UP000237144">
    <property type="component" value="Unassembled WGS sequence"/>
</dbReference>
<keyword evidence="2" id="KW-0539">Nucleus</keyword>
<proteinExistence type="predicted"/>
<feature type="region of interest" description="Disordered" evidence="3">
    <location>
        <begin position="22"/>
        <end position="52"/>
    </location>
</feature>
<organism evidence="5 6">
    <name type="scientific">Rhodotorula taiwanensis</name>
    <dbReference type="NCBI Taxonomy" id="741276"/>
    <lineage>
        <taxon>Eukaryota</taxon>
        <taxon>Fungi</taxon>
        <taxon>Dikarya</taxon>
        <taxon>Basidiomycota</taxon>
        <taxon>Pucciniomycotina</taxon>
        <taxon>Microbotryomycetes</taxon>
        <taxon>Sporidiobolales</taxon>
        <taxon>Sporidiobolaceae</taxon>
        <taxon>Rhodotorula</taxon>
    </lineage>
</organism>
<feature type="region of interest" description="Disordered" evidence="3">
    <location>
        <begin position="64"/>
        <end position="174"/>
    </location>
</feature>
<dbReference type="Gene3D" id="4.10.240.10">
    <property type="entry name" value="Zn(2)-C6 fungal-type DNA-binding domain"/>
    <property type="match status" value="1"/>
</dbReference>
<dbReference type="GO" id="GO:0005634">
    <property type="term" value="C:nucleus"/>
    <property type="evidence" value="ECO:0007669"/>
    <property type="project" value="UniProtKB-SubCell"/>
</dbReference>
<accession>A0A2S5BGR5</accession>
<feature type="compositionally biased region" description="Gly residues" evidence="3">
    <location>
        <begin position="414"/>
        <end position="432"/>
    </location>
</feature>
<feature type="compositionally biased region" description="Polar residues" evidence="3">
    <location>
        <begin position="99"/>
        <end position="108"/>
    </location>
</feature>
<feature type="compositionally biased region" description="Basic and acidic residues" evidence="3">
    <location>
        <begin position="462"/>
        <end position="473"/>
    </location>
</feature>
<evidence type="ECO:0000313" key="6">
    <source>
        <dbReference type="Proteomes" id="UP000237144"/>
    </source>
</evidence>
<evidence type="ECO:0000313" key="5">
    <source>
        <dbReference type="EMBL" id="POY75969.1"/>
    </source>
</evidence>
<dbReference type="Pfam" id="PF00172">
    <property type="entry name" value="Zn_clus"/>
    <property type="match status" value="1"/>
</dbReference>
<feature type="compositionally biased region" description="Low complexity" evidence="3">
    <location>
        <begin position="40"/>
        <end position="51"/>
    </location>
</feature>
<feature type="compositionally biased region" description="Low complexity" evidence="3">
    <location>
        <begin position="349"/>
        <end position="392"/>
    </location>
</feature>